<reference evidence="2 3" key="1">
    <citation type="submission" date="2023-03" db="EMBL/GenBank/DDBJ databases">
        <title>Comparative genome and transcriptome analysis combination mining strategies for increasing vitamin B12 production of Ensifer adhaerens strain.</title>
        <authorList>
            <person name="Yongheng L."/>
        </authorList>
    </citation>
    <scope>NUCLEOTIDE SEQUENCE [LARGE SCALE GENOMIC DNA]</scope>
    <source>
        <strain evidence="2 3">Casida A-T305</strain>
    </source>
</reference>
<gene>
    <name evidence="2" type="ORF">P4B07_14735</name>
</gene>
<dbReference type="GO" id="GO:0008168">
    <property type="term" value="F:methyltransferase activity"/>
    <property type="evidence" value="ECO:0007669"/>
    <property type="project" value="UniProtKB-KW"/>
</dbReference>
<proteinExistence type="predicted"/>
<evidence type="ECO:0000259" key="1">
    <source>
        <dbReference type="Pfam" id="PF05050"/>
    </source>
</evidence>
<dbReference type="InterPro" id="IPR053188">
    <property type="entry name" value="FkbM_Methyltransferase"/>
</dbReference>
<dbReference type="GO" id="GO:0032259">
    <property type="term" value="P:methylation"/>
    <property type="evidence" value="ECO:0007669"/>
    <property type="project" value="UniProtKB-KW"/>
</dbReference>
<keyword evidence="3" id="KW-1185">Reference proteome</keyword>
<organism evidence="2 3">
    <name type="scientific">Ensifer adhaerens</name>
    <name type="common">Sinorhizobium morelense</name>
    <dbReference type="NCBI Taxonomy" id="106592"/>
    <lineage>
        <taxon>Bacteria</taxon>
        <taxon>Pseudomonadati</taxon>
        <taxon>Pseudomonadota</taxon>
        <taxon>Alphaproteobacteria</taxon>
        <taxon>Hyphomicrobiales</taxon>
        <taxon>Rhizobiaceae</taxon>
        <taxon>Sinorhizobium/Ensifer group</taxon>
        <taxon>Ensifer</taxon>
    </lineage>
</organism>
<keyword evidence="2" id="KW-0489">Methyltransferase</keyword>
<dbReference type="RefSeq" id="WP_034806409.1">
    <property type="nucleotide sequence ID" value="NZ_CP015880.1"/>
</dbReference>
<dbReference type="SUPFAM" id="SSF53335">
    <property type="entry name" value="S-adenosyl-L-methionine-dependent methyltransferases"/>
    <property type="match status" value="1"/>
</dbReference>
<dbReference type="InterPro" id="IPR029063">
    <property type="entry name" value="SAM-dependent_MTases_sf"/>
</dbReference>
<evidence type="ECO:0000313" key="2">
    <source>
        <dbReference type="EMBL" id="WFP89807.1"/>
    </source>
</evidence>
<sequence length="236" mass="26732">MIFEPEDLTEEKLKAHARRGVYVLPDKMTAGYLKRFAFSPDVVIDVGVSRGSDFLYELFPKAKTLLVDPLPDFEANIKRKFGAKYDFEFFHCAAGREPGKASLKVQSDNASKSTLAEPTRIQGQNTAKEVEVDIRTIDDIAKDFAGKVGFKIDTEGFELEVLSGATETLKRTEFVLAEVSIKTRFEGGYRFSDIVMFMRENGFEIIETLNPVWRVHMFWDCLFVKADSPLFSSRAI</sequence>
<protein>
    <submittedName>
        <fullName evidence="2">FkbM family methyltransferase</fullName>
    </submittedName>
</protein>
<feature type="domain" description="Methyltransferase FkbM" evidence="1">
    <location>
        <begin position="45"/>
        <end position="204"/>
    </location>
</feature>
<keyword evidence="2" id="KW-0808">Transferase</keyword>
<dbReference type="NCBIfam" id="TIGR01444">
    <property type="entry name" value="fkbM_fam"/>
    <property type="match status" value="1"/>
</dbReference>
<dbReference type="GeneID" id="29518727"/>
<dbReference type="Pfam" id="PF05050">
    <property type="entry name" value="Methyltransf_21"/>
    <property type="match status" value="1"/>
</dbReference>
<dbReference type="Gene3D" id="3.40.50.150">
    <property type="entry name" value="Vaccinia Virus protein VP39"/>
    <property type="match status" value="1"/>
</dbReference>
<dbReference type="InterPro" id="IPR006342">
    <property type="entry name" value="FkbM_mtfrase"/>
</dbReference>
<dbReference type="PANTHER" id="PTHR36973">
    <property type="entry name" value="SLL1456 PROTEIN-RELATED"/>
    <property type="match status" value="1"/>
</dbReference>
<accession>A0ABY8HCI1</accession>
<name>A0ABY8HCI1_ENSAD</name>
<dbReference type="Proteomes" id="UP001214094">
    <property type="component" value="Chromosome"/>
</dbReference>
<evidence type="ECO:0000313" key="3">
    <source>
        <dbReference type="Proteomes" id="UP001214094"/>
    </source>
</evidence>
<dbReference type="EMBL" id="CP121308">
    <property type="protein sequence ID" value="WFP89807.1"/>
    <property type="molecule type" value="Genomic_DNA"/>
</dbReference>
<dbReference type="PANTHER" id="PTHR36973:SF4">
    <property type="entry name" value="NODULATION PROTEIN"/>
    <property type="match status" value="1"/>
</dbReference>